<dbReference type="HOGENOM" id="CLU_3070228_0_0_1"/>
<proteinExistence type="predicted"/>
<sequence length="53" mass="5970">MLFAIYLPSVSSLLLPQTLGVPTGDISMDSHETNCNSELYYLMNLKVKWANYS</sequence>
<evidence type="ECO:0000256" key="1">
    <source>
        <dbReference type="SAM" id="SignalP"/>
    </source>
</evidence>
<feature type="signal peptide" evidence="1">
    <location>
        <begin position="1"/>
        <end position="20"/>
    </location>
</feature>
<dbReference type="Proteomes" id="UP000054485">
    <property type="component" value="Unassembled WGS sequence"/>
</dbReference>
<reference evidence="2 3" key="1">
    <citation type="submission" date="2014-04" db="EMBL/GenBank/DDBJ databases">
        <authorList>
            <consortium name="DOE Joint Genome Institute"/>
            <person name="Kuo A."/>
            <person name="Ruytinx J."/>
            <person name="Rineau F."/>
            <person name="Colpaert J."/>
            <person name="Kohler A."/>
            <person name="Nagy L.G."/>
            <person name="Floudas D."/>
            <person name="Copeland A."/>
            <person name="Barry K.W."/>
            <person name="Cichocki N."/>
            <person name="Veneault-Fourrey C."/>
            <person name="LaButti K."/>
            <person name="Lindquist E.A."/>
            <person name="Lipzen A."/>
            <person name="Lundell T."/>
            <person name="Morin E."/>
            <person name="Murat C."/>
            <person name="Sun H."/>
            <person name="Tunlid A."/>
            <person name="Henrissat B."/>
            <person name="Grigoriev I.V."/>
            <person name="Hibbett D.S."/>
            <person name="Martin F."/>
            <person name="Nordberg H.P."/>
            <person name="Cantor M.N."/>
            <person name="Hua S.X."/>
        </authorList>
    </citation>
    <scope>NUCLEOTIDE SEQUENCE [LARGE SCALE GENOMIC DNA]</scope>
    <source>
        <strain evidence="2 3">UH-Slu-Lm8-n1</strain>
    </source>
</reference>
<organism evidence="2 3">
    <name type="scientific">Suillus luteus UH-Slu-Lm8-n1</name>
    <dbReference type="NCBI Taxonomy" id="930992"/>
    <lineage>
        <taxon>Eukaryota</taxon>
        <taxon>Fungi</taxon>
        <taxon>Dikarya</taxon>
        <taxon>Basidiomycota</taxon>
        <taxon>Agaricomycotina</taxon>
        <taxon>Agaricomycetes</taxon>
        <taxon>Agaricomycetidae</taxon>
        <taxon>Boletales</taxon>
        <taxon>Suillineae</taxon>
        <taxon>Suillaceae</taxon>
        <taxon>Suillus</taxon>
    </lineage>
</organism>
<dbReference type="AlphaFoldDB" id="A0A0D0BEC5"/>
<dbReference type="InParanoid" id="A0A0D0BEC5"/>
<keyword evidence="1" id="KW-0732">Signal</keyword>
<dbReference type="EMBL" id="KN835261">
    <property type="protein sequence ID" value="KIK41673.1"/>
    <property type="molecule type" value="Genomic_DNA"/>
</dbReference>
<evidence type="ECO:0000313" key="3">
    <source>
        <dbReference type="Proteomes" id="UP000054485"/>
    </source>
</evidence>
<gene>
    <name evidence="2" type="ORF">CY34DRAFT_194032</name>
</gene>
<reference evidence="3" key="2">
    <citation type="submission" date="2015-01" db="EMBL/GenBank/DDBJ databases">
        <title>Evolutionary Origins and Diversification of the Mycorrhizal Mutualists.</title>
        <authorList>
            <consortium name="DOE Joint Genome Institute"/>
            <consortium name="Mycorrhizal Genomics Consortium"/>
            <person name="Kohler A."/>
            <person name="Kuo A."/>
            <person name="Nagy L.G."/>
            <person name="Floudas D."/>
            <person name="Copeland A."/>
            <person name="Barry K.W."/>
            <person name="Cichocki N."/>
            <person name="Veneault-Fourrey C."/>
            <person name="LaButti K."/>
            <person name="Lindquist E.A."/>
            <person name="Lipzen A."/>
            <person name="Lundell T."/>
            <person name="Morin E."/>
            <person name="Murat C."/>
            <person name="Riley R."/>
            <person name="Ohm R."/>
            <person name="Sun H."/>
            <person name="Tunlid A."/>
            <person name="Henrissat B."/>
            <person name="Grigoriev I.V."/>
            <person name="Hibbett D.S."/>
            <person name="Martin F."/>
        </authorList>
    </citation>
    <scope>NUCLEOTIDE SEQUENCE [LARGE SCALE GENOMIC DNA]</scope>
    <source>
        <strain evidence="3">UH-Slu-Lm8-n1</strain>
    </source>
</reference>
<evidence type="ECO:0000313" key="2">
    <source>
        <dbReference type="EMBL" id="KIK41673.1"/>
    </source>
</evidence>
<name>A0A0D0BEC5_9AGAM</name>
<feature type="chain" id="PRO_5002219407" evidence="1">
    <location>
        <begin position="21"/>
        <end position="53"/>
    </location>
</feature>
<accession>A0A0D0BEC5</accession>
<keyword evidence="3" id="KW-1185">Reference proteome</keyword>
<protein>
    <submittedName>
        <fullName evidence="2">Uncharacterized protein</fullName>
    </submittedName>
</protein>